<comment type="caution">
    <text evidence="1">The sequence shown here is derived from an EMBL/GenBank/DDBJ whole genome shotgun (WGS) entry which is preliminary data.</text>
</comment>
<evidence type="ECO:0000313" key="1">
    <source>
        <dbReference type="EMBL" id="GBE84692.1"/>
    </source>
</evidence>
<organism evidence="1 2">
    <name type="scientific">Sparassis crispa</name>
    <dbReference type="NCBI Taxonomy" id="139825"/>
    <lineage>
        <taxon>Eukaryota</taxon>
        <taxon>Fungi</taxon>
        <taxon>Dikarya</taxon>
        <taxon>Basidiomycota</taxon>
        <taxon>Agaricomycotina</taxon>
        <taxon>Agaricomycetes</taxon>
        <taxon>Polyporales</taxon>
        <taxon>Sparassidaceae</taxon>
        <taxon>Sparassis</taxon>
    </lineage>
</organism>
<dbReference type="GeneID" id="38781609"/>
<protein>
    <submittedName>
        <fullName evidence="1">Uncharacterized protein</fullName>
    </submittedName>
</protein>
<dbReference type="AlphaFoldDB" id="A0A401GR47"/>
<dbReference type="InParanoid" id="A0A401GR47"/>
<reference evidence="1 2" key="1">
    <citation type="journal article" date="2018" name="Sci. Rep.">
        <title>Genome sequence of the cauliflower mushroom Sparassis crispa (Hanabiratake) and its association with beneficial usage.</title>
        <authorList>
            <person name="Kiyama R."/>
            <person name="Furutani Y."/>
            <person name="Kawaguchi K."/>
            <person name="Nakanishi T."/>
        </authorList>
    </citation>
    <scope>NUCLEOTIDE SEQUENCE [LARGE SCALE GENOMIC DNA]</scope>
</reference>
<accession>A0A401GR47</accession>
<dbReference type="Proteomes" id="UP000287166">
    <property type="component" value="Unassembled WGS sequence"/>
</dbReference>
<keyword evidence="2" id="KW-1185">Reference proteome</keyword>
<sequence>MHPLTAFGFPDSPNLLWHVFGALQFEPSLKPRVGPLRVHVNEAWDACFSQNSSFIFCDACNSASHLRHSIASKFNHTNKRKCRNILRSFKSIGASAFPVKLQTRGLDPVAWIYEVLNVQLGPCLVLRTT</sequence>
<dbReference type="EMBL" id="BFAD01000006">
    <property type="protein sequence ID" value="GBE84692.1"/>
    <property type="molecule type" value="Genomic_DNA"/>
</dbReference>
<gene>
    <name evidence="1" type="ORF">SCP_0606710</name>
</gene>
<evidence type="ECO:0000313" key="2">
    <source>
        <dbReference type="Proteomes" id="UP000287166"/>
    </source>
</evidence>
<dbReference type="RefSeq" id="XP_027615605.1">
    <property type="nucleotide sequence ID" value="XM_027759804.1"/>
</dbReference>
<proteinExistence type="predicted"/>
<name>A0A401GR47_9APHY</name>